<feature type="transmembrane region" description="Helical" evidence="1">
    <location>
        <begin position="43"/>
        <end position="66"/>
    </location>
</feature>
<organism evidence="3 4">
    <name type="scientific">Afipia massiliensis</name>
    <dbReference type="NCBI Taxonomy" id="211460"/>
    <lineage>
        <taxon>Bacteria</taxon>
        <taxon>Pseudomonadati</taxon>
        <taxon>Pseudomonadota</taxon>
        <taxon>Alphaproteobacteria</taxon>
        <taxon>Hyphomicrobiales</taxon>
        <taxon>Nitrobacteraceae</taxon>
        <taxon>Afipia</taxon>
    </lineage>
</organism>
<dbReference type="InterPro" id="IPR009936">
    <property type="entry name" value="DUF1468"/>
</dbReference>
<name>A0A840N066_9BRAD</name>
<feature type="domain" description="DUF1468" evidence="2">
    <location>
        <begin position="9"/>
        <end position="147"/>
    </location>
</feature>
<dbReference type="Pfam" id="PF07331">
    <property type="entry name" value="TctB"/>
    <property type="match status" value="1"/>
</dbReference>
<keyword evidence="1" id="KW-0472">Membrane</keyword>
<feature type="transmembrane region" description="Helical" evidence="1">
    <location>
        <begin position="12"/>
        <end position="31"/>
    </location>
</feature>
<comment type="caution">
    <text evidence="3">The sequence shown here is derived from an EMBL/GenBank/DDBJ whole genome shotgun (WGS) entry which is preliminary data.</text>
</comment>
<dbReference type="Proteomes" id="UP000521227">
    <property type="component" value="Unassembled WGS sequence"/>
</dbReference>
<dbReference type="RefSeq" id="WP_062316870.1">
    <property type="nucleotide sequence ID" value="NZ_JACHIJ010000005.1"/>
</dbReference>
<dbReference type="AlphaFoldDB" id="A0A840N066"/>
<evidence type="ECO:0000313" key="4">
    <source>
        <dbReference type="Proteomes" id="UP000521227"/>
    </source>
</evidence>
<proteinExistence type="predicted"/>
<dbReference type="EMBL" id="JACHIJ010000005">
    <property type="protein sequence ID" value="MBB5053615.1"/>
    <property type="molecule type" value="Genomic_DNA"/>
</dbReference>
<keyword evidence="1" id="KW-1133">Transmembrane helix</keyword>
<sequence length="160" mass="16492">MTALNKDFLAGAMFAALGFVAIKLSFGYKIGTAGHMGPGYVPLLLGSGMAIFGAIIGARGVVAAILQAKESTADFNPWNPRPLLSVLMGIVLYGLLIKPAGLIVASFALLACGGQAIKGQRLAETLVLASVLIAIVTLVFVCGIGVRIDLLPSLPVLLWS</sequence>
<keyword evidence="1" id="KW-0812">Transmembrane</keyword>
<reference evidence="3 4" key="1">
    <citation type="submission" date="2020-08" db="EMBL/GenBank/DDBJ databases">
        <title>Genomic Encyclopedia of Type Strains, Phase IV (KMG-IV): sequencing the most valuable type-strain genomes for metagenomic binning, comparative biology and taxonomic classification.</title>
        <authorList>
            <person name="Goeker M."/>
        </authorList>
    </citation>
    <scope>NUCLEOTIDE SEQUENCE [LARGE SCALE GENOMIC DNA]</scope>
    <source>
        <strain evidence="3 4">DSM 17498</strain>
    </source>
</reference>
<feature type="transmembrane region" description="Helical" evidence="1">
    <location>
        <begin position="125"/>
        <end position="148"/>
    </location>
</feature>
<gene>
    <name evidence="3" type="ORF">HNQ36_003615</name>
</gene>
<evidence type="ECO:0000259" key="2">
    <source>
        <dbReference type="Pfam" id="PF07331"/>
    </source>
</evidence>
<protein>
    <submittedName>
        <fullName evidence="3">Putative tricarboxylic transport membrane protein</fullName>
    </submittedName>
</protein>
<feature type="transmembrane region" description="Helical" evidence="1">
    <location>
        <begin position="86"/>
        <end position="113"/>
    </location>
</feature>
<accession>A0A840N066</accession>
<evidence type="ECO:0000256" key="1">
    <source>
        <dbReference type="SAM" id="Phobius"/>
    </source>
</evidence>
<evidence type="ECO:0000313" key="3">
    <source>
        <dbReference type="EMBL" id="MBB5053615.1"/>
    </source>
</evidence>